<evidence type="ECO:0000259" key="1">
    <source>
        <dbReference type="Pfam" id="PF03888"/>
    </source>
</evidence>
<dbReference type="RefSeq" id="WP_311707830.1">
    <property type="nucleotide sequence ID" value="NZ_JAVREL010000023.1"/>
</dbReference>
<proteinExistence type="predicted"/>
<dbReference type="InterPro" id="IPR029046">
    <property type="entry name" value="LolA/LolB/LppX"/>
</dbReference>
<dbReference type="SUPFAM" id="SSF89392">
    <property type="entry name" value="Prokaryotic lipoproteins and lipoprotein localization factors"/>
    <property type="match status" value="1"/>
</dbReference>
<dbReference type="InterPro" id="IPR052944">
    <property type="entry name" value="Sporulation_related"/>
</dbReference>
<comment type="caution">
    <text evidence="2">The sequence shown here is derived from an EMBL/GenBank/DDBJ whole genome shotgun (WGS) entry which is preliminary data.</text>
</comment>
<accession>A0ABU2MYK9</accession>
<dbReference type="Pfam" id="PF03888">
    <property type="entry name" value="MucB_RseB"/>
    <property type="match status" value="1"/>
</dbReference>
<protein>
    <submittedName>
        <fullName evidence="2">Sigma-E factor regulatory protein RseB domain-containing protein</fullName>
    </submittedName>
</protein>
<organism evidence="2 3">
    <name type="scientific">Streptomyces litchfieldiae</name>
    <dbReference type="NCBI Taxonomy" id="3075543"/>
    <lineage>
        <taxon>Bacteria</taxon>
        <taxon>Bacillati</taxon>
        <taxon>Actinomycetota</taxon>
        <taxon>Actinomycetes</taxon>
        <taxon>Kitasatosporales</taxon>
        <taxon>Streptomycetaceae</taxon>
        <taxon>Streptomyces</taxon>
    </lineage>
</organism>
<sequence length="289" mass="29301">MAKNSTIRRAIVPTAVVAGIAAAGAGLWPALASDGSPDLPEVTAEELLVRVAEADTAQLSGTVKVDADLGIPDLGGMLDGVLSGVGGPAGQLAGLVTGDSTLRVAMDGPDRQRLGLVDGSDEFTLIHNGDQLWAYDSASNTVYEAQVPEAEAGAEAEAPEWAGELTPQQAAERLLEAAGEHADISVDGTARVAGRSAYQLVVEPKDAAEAGISEARISVDGETGVPLAVTVDGPDGQVLDVAFSQIDFAQPAGGVFDFTPPSDAEVLEIDPNQPFGGGALTELLPDLAG</sequence>
<reference evidence="3" key="1">
    <citation type="submission" date="2023-07" db="EMBL/GenBank/DDBJ databases">
        <title>30 novel species of actinomycetes from the DSMZ collection.</title>
        <authorList>
            <person name="Nouioui I."/>
        </authorList>
    </citation>
    <scope>NUCLEOTIDE SEQUENCE [LARGE SCALE GENOMIC DNA]</scope>
    <source>
        <strain evidence="3">DSM 44938</strain>
    </source>
</reference>
<gene>
    <name evidence="2" type="ORF">RM590_29620</name>
</gene>
<evidence type="ECO:0000313" key="2">
    <source>
        <dbReference type="EMBL" id="MDT0346710.1"/>
    </source>
</evidence>
<dbReference type="Proteomes" id="UP001183246">
    <property type="component" value="Unassembled WGS sequence"/>
</dbReference>
<dbReference type="EMBL" id="JAVREL010000023">
    <property type="protein sequence ID" value="MDT0346710.1"/>
    <property type="molecule type" value="Genomic_DNA"/>
</dbReference>
<keyword evidence="3" id="KW-1185">Reference proteome</keyword>
<feature type="domain" description="MucB/RseB N-terminal" evidence="1">
    <location>
        <begin position="174"/>
        <end position="250"/>
    </location>
</feature>
<dbReference type="PANTHER" id="PTHR37507:SF2">
    <property type="entry name" value="SPORULATION PROTEIN YDCC"/>
    <property type="match status" value="1"/>
</dbReference>
<dbReference type="InterPro" id="IPR033434">
    <property type="entry name" value="MucB/RseB_N"/>
</dbReference>
<dbReference type="Gene3D" id="2.50.20.10">
    <property type="entry name" value="Lipoprotein localisation LolA/LolB/LppX"/>
    <property type="match status" value="1"/>
</dbReference>
<name>A0ABU2MYK9_9ACTN</name>
<dbReference type="PANTHER" id="PTHR37507">
    <property type="entry name" value="SPORULATION PROTEIN YDCC"/>
    <property type="match status" value="1"/>
</dbReference>
<evidence type="ECO:0000313" key="3">
    <source>
        <dbReference type="Proteomes" id="UP001183246"/>
    </source>
</evidence>